<feature type="region of interest" description="Disordered" evidence="2">
    <location>
        <begin position="250"/>
        <end position="281"/>
    </location>
</feature>
<keyword evidence="1" id="KW-0479">Metal-binding</keyword>
<dbReference type="EMBL" id="HBIM01000965">
    <property type="protein sequence ID" value="CAE0402560.1"/>
    <property type="molecule type" value="Transcribed_RNA"/>
</dbReference>
<dbReference type="Gene3D" id="3.30.40.10">
    <property type="entry name" value="Zinc/RING finger domain, C3HC4 (zinc finger)"/>
    <property type="match status" value="1"/>
</dbReference>
<gene>
    <name evidence="5" type="ORF">ACOF00016_LOCUS839</name>
</gene>
<evidence type="ECO:0000256" key="2">
    <source>
        <dbReference type="SAM" id="MobiDB-lite"/>
    </source>
</evidence>
<feature type="domain" description="RING-type" evidence="4">
    <location>
        <begin position="172"/>
        <end position="240"/>
    </location>
</feature>
<sequence length="292" mass="32423">MFLEIFALFGIVLVLFLPLLVDGENRTLWLQRIRQCRWVPIGIDRHDGRSPAQTRPTVSKKILEQENALREAFVDEKLRDYTMQVTADSLSTFQYDQSMSGSAMIKRLVSVPTSITSPTNNDSSCHSTIDSSKNSSSALDSSQNGRVWLPQAGNSAAVAIEQQQQRQESSTCSICLSAFQMGDFISWASNPACPHLYHHACIKDWVLASGRKHAQATWQRRCASQEGILMSFPMTCPCCRQPFILSPVTTETGSNISRPDATVEHPPPAHHQRDDDVEAPSIHVPETVVDAV</sequence>
<accession>A0A7S3KXW6</accession>
<keyword evidence="1" id="KW-0863">Zinc-finger</keyword>
<keyword evidence="3" id="KW-0732">Signal</keyword>
<feature type="chain" id="PRO_5031092443" description="RING-type domain-containing protein" evidence="3">
    <location>
        <begin position="24"/>
        <end position="292"/>
    </location>
</feature>
<feature type="signal peptide" evidence="3">
    <location>
        <begin position="1"/>
        <end position="23"/>
    </location>
</feature>
<evidence type="ECO:0000256" key="1">
    <source>
        <dbReference type="PROSITE-ProRule" id="PRU00175"/>
    </source>
</evidence>
<dbReference type="SUPFAM" id="SSF57850">
    <property type="entry name" value="RING/U-box"/>
    <property type="match status" value="1"/>
</dbReference>
<dbReference type="GO" id="GO:0008270">
    <property type="term" value="F:zinc ion binding"/>
    <property type="evidence" value="ECO:0007669"/>
    <property type="project" value="UniProtKB-KW"/>
</dbReference>
<keyword evidence="1" id="KW-0862">Zinc</keyword>
<name>A0A7S3KXW6_9STRA</name>
<reference evidence="5" key="1">
    <citation type="submission" date="2021-01" db="EMBL/GenBank/DDBJ databases">
        <authorList>
            <person name="Corre E."/>
            <person name="Pelletier E."/>
            <person name="Niang G."/>
            <person name="Scheremetjew M."/>
            <person name="Finn R."/>
            <person name="Kale V."/>
            <person name="Holt S."/>
            <person name="Cochrane G."/>
            <person name="Meng A."/>
            <person name="Brown T."/>
            <person name="Cohen L."/>
        </authorList>
    </citation>
    <scope>NUCLEOTIDE SEQUENCE</scope>
    <source>
        <strain evidence="5">CCMP127</strain>
    </source>
</reference>
<dbReference type="AlphaFoldDB" id="A0A7S3KXW6"/>
<proteinExistence type="predicted"/>
<protein>
    <recommendedName>
        <fullName evidence="4">RING-type domain-containing protein</fullName>
    </recommendedName>
</protein>
<organism evidence="5">
    <name type="scientific">Amphora coffeiformis</name>
    <dbReference type="NCBI Taxonomy" id="265554"/>
    <lineage>
        <taxon>Eukaryota</taxon>
        <taxon>Sar</taxon>
        <taxon>Stramenopiles</taxon>
        <taxon>Ochrophyta</taxon>
        <taxon>Bacillariophyta</taxon>
        <taxon>Bacillariophyceae</taxon>
        <taxon>Bacillariophycidae</taxon>
        <taxon>Thalassiophysales</taxon>
        <taxon>Catenulaceae</taxon>
        <taxon>Amphora</taxon>
    </lineage>
</organism>
<evidence type="ECO:0000259" key="4">
    <source>
        <dbReference type="PROSITE" id="PS50089"/>
    </source>
</evidence>
<dbReference type="InterPro" id="IPR001841">
    <property type="entry name" value="Znf_RING"/>
</dbReference>
<dbReference type="PROSITE" id="PS50089">
    <property type="entry name" value="ZF_RING_2"/>
    <property type="match status" value="1"/>
</dbReference>
<feature type="compositionally biased region" description="Polar residues" evidence="2">
    <location>
        <begin position="115"/>
        <end position="130"/>
    </location>
</feature>
<evidence type="ECO:0000256" key="3">
    <source>
        <dbReference type="SAM" id="SignalP"/>
    </source>
</evidence>
<dbReference type="InterPro" id="IPR013083">
    <property type="entry name" value="Znf_RING/FYVE/PHD"/>
</dbReference>
<feature type="compositionally biased region" description="Low complexity" evidence="2">
    <location>
        <begin position="131"/>
        <end position="142"/>
    </location>
</feature>
<feature type="region of interest" description="Disordered" evidence="2">
    <location>
        <begin position="115"/>
        <end position="143"/>
    </location>
</feature>
<evidence type="ECO:0000313" key="5">
    <source>
        <dbReference type="EMBL" id="CAE0402560.1"/>
    </source>
</evidence>